<dbReference type="InterPro" id="IPR050477">
    <property type="entry name" value="GrpII_AminoAcid_Decarb"/>
</dbReference>
<dbReference type="PANTHER" id="PTHR42735">
    <property type="match status" value="1"/>
</dbReference>
<keyword evidence="5" id="KW-0808">Transferase</keyword>
<organism evidence="5 6">
    <name type="scientific">Aspergillus coremiiformis</name>
    <dbReference type="NCBI Taxonomy" id="138285"/>
    <lineage>
        <taxon>Eukaryota</taxon>
        <taxon>Fungi</taxon>
        <taxon>Dikarya</taxon>
        <taxon>Ascomycota</taxon>
        <taxon>Pezizomycotina</taxon>
        <taxon>Eurotiomycetes</taxon>
        <taxon>Eurotiomycetidae</taxon>
        <taxon>Eurotiales</taxon>
        <taxon>Aspergillaceae</taxon>
        <taxon>Aspergillus</taxon>
        <taxon>Aspergillus subgen. Circumdati</taxon>
    </lineage>
</organism>
<dbReference type="GO" id="GO:0016740">
    <property type="term" value="F:transferase activity"/>
    <property type="evidence" value="ECO:0007669"/>
    <property type="project" value="UniProtKB-KW"/>
</dbReference>
<keyword evidence="3" id="KW-0456">Lyase</keyword>
<feature type="modified residue" description="N6-(pyridoxal phosphate)lysine" evidence="4">
    <location>
        <position position="425"/>
    </location>
</feature>
<dbReference type="GO" id="GO:0019752">
    <property type="term" value="P:carboxylic acid metabolic process"/>
    <property type="evidence" value="ECO:0007669"/>
    <property type="project" value="InterPro"/>
</dbReference>
<evidence type="ECO:0000256" key="1">
    <source>
        <dbReference type="ARBA" id="ARBA00001933"/>
    </source>
</evidence>
<reference evidence="6" key="1">
    <citation type="submission" date="2019-04" db="EMBL/GenBank/DDBJ databases">
        <title>Friends and foes A comparative genomics studyof 23 Aspergillus species from section Flavi.</title>
        <authorList>
            <consortium name="DOE Joint Genome Institute"/>
            <person name="Kjaerbolling I."/>
            <person name="Vesth T."/>
            <person name="Frisvad J.C."/>
            <person name="Nybo J.L."/>
            <person name="Theobald S."/>
            <person name="Kildgaard S."/>
            <person name="Isbrandt T."/>
            <person name="Kuo A."/>
            <person name="Sato A."/>
            <person name="Lyhne E.K."/>
            <person name="Kogle M.E."/>
            <person name="Wiebenga A."/>
            <person name="Kun R.S."/>
            <person name="Lubbers R.J."/>
            <person name="Makela M.R."/>
            <person name="Barry K."/>
            <person name="Chovatia M."/>
            <person name="Clum A."/>
            <person name="Daum C."/>
            <person name="Haridas S."/>
            <person name="He G."/>
            <person name="LaButti K."/>
            <person name="Lipzen A."/>
            <person name="Mondo S."/>
            <person name="Riley R."/>
            <person name="Salamov A."/>
            <person name="Simmons B.A."/>
            <person name="Magnuson J.K."/>
            <person name="Henrissat B."/>
            <person name="Mortensen U.H."/>
            <person name="Larsen T.O."/>
            <person name="Devries R.P."/>
            <person name="Grigoriev I.V."/>
            <person name="Machida M."/>
            <person name="Baker S.E."/>
            <person name="Andersen M.R."/>
        </authorList>
    </citation>
    <scope>NUCLEOTIDE SEQUENCE [LARGE SCALE GENOMIC DNA]</scope>
    <source>
        <strain evidence="6">CBS 553.77</strain>
    </source>
</reference>
<dbReference type="InterPro" id="IPR002129">
    <property type="entry name" value="PyrdxlP-dep_de-COase"/>
</dbReference>
<dbReference type="AlphaFoldDB" id="A0A5N6ZET5"/>
<dbReference type="OrthoDB" id="2161780at2759"/>
<accession>A0A5N6ZET5</accession>
<dbReference type="InterPro" id="IPR015421">
    <property type="entry name" value="PyrdxlP-dep_Trfase_major"/>
</dbReference>
<dbReference type="EMBL" id="ML739041">
    <property type="protein sequence ID" value="KAE8356184.1"/>
    <property type="molecule type" value="Genomic_DNA"/>
</dbReference>
<dbReference type="GO" id="GO:0030170">
    <property type="term" value="F:pyridoxal phosphate binding"/>
    <property type="evidence" value="ECO:0007669"/>
    <property type="project" value="InterPro"/>
</dbReference>
<evidence type="ECO:0000256" key="2">
    <source>
        <dbReference type="ARBA" id="ARBA00022898"/>
    </source>
</evidence>
<keyword evidence="6" id="KW-1185">Reference proteome</keyword>
<dbReference type="InterPro" id="IPR015424">
    <property type="entry name" value="PyrdxlP-dep_Trfase"/>
</dbReference>
<name>A0A5N6ZET5_9EURO</name>
<dbReference type="Proteomes" id="UP000327118">
    <property type="component" value="Unassembled WGS sequence"/>
</dbReference>
<evidence type="ECO:0000313" key="6">
    <source>
        <dbReference type="Proteomes" id="UP000327118"/>
    </source>
</evidence>
<evidence type="ECO:0000313" key="5">
    <source>
        <dbReference type="EMBL" id="KAE8356184.1"/>
    </source>
</evidence>
<keyword evidence="2 4" id="KW-0663">Pyridoxal phosphate</keyword>
<dbReference type="SUPFAM" id="SSF53383">
    <property type="entry name" value="PLP-dependent transferases"/>
    <property type="match status" value="1"/>
</dbReference>
<sequence length="951" mass="107318">MQDHRLQHAKVGSWFLGPKAENFQYLEEMFAYILERHQKAREDMYPDDPSFITPGMQSTDTFKDGIAKLREHVVYLSEMFATHSIPFWSPRYHGHMNMDTAMASIIGYATALLYNPNNLGLEASPYTSFLEVQIGDDFCKMLGYAIDANANPRGWGHITCDGSVANLEAIWATRSLKFYPLSLKWAMAPGNELEFLGSVTPPFQVKTCQGTEMPFKNLKTWDLLNLRPSEILDIPTRLYKEYGISASFLQSALGPYLIQTVGMEGLVKKFDMKQPVKYFISAAKHYSWPKGGAITGLGSESFVNVKVDRDARLDINDLKEQLDRCISPEQQTPVCGVVAIMGSTEHGACDPLDDIIRLRKEFEAKGLSFAIHCDAAWGGYFCTTITDDSIAPFLPIVPTLTLNKCTIRHLRALQYADSVTIDPHKSGYINYPAGGLCYRDERMKYLVTWKSPIMFHDGDAMHSVGVYGVEGSKPGAASAATWLTHRTLGLESKGYGRLLGEAVFTCKKLYCYWTTMTMDDPELIVVPFQMLPQERKEDKVGTRKAKEFIRDRILSVSNEELLEDHVAMRFLKCIGSDLMINAFACNFRIDGKPNTDVGEANYLNNRIFKRLSVTTLQDDVKDKPLFLTQSTFKQKAYGDCLRNYKDRLGLRSDSQADLVSLVNTTMSPWPTDSPFMRKLAESFYEIAKAEAKQVAARNKRTTDIHGFLMQGNESLFLVHLPMFNMANHRRQLILKVRIPHDMMHAYRALRSLNPGRFYTLANSDKAYLEHLMKPNTTFKARLFEGIPGPDTMPLAEFAVTIERVIVSKSLWPDQLESTYPDKMPFDLYGSGSEYHINHILKASPNAQLNADCVSLSLSPPLTEKQLSSGVVVVFDTVFERSLQPLPTGRDGQILPHVPGLNFQPGTQYRVSVFSNENEQKNSIATGEIRLGQMVYADWREINADPVEDMMM</sequence>
<gene>
    <name evidence="5" type="ORF">BDV28DRAFT_154792</name>
</gene>
<evidence type="ECO:0000256" key="3">
    <source>
        <dbReference type="ARBA" id="ARBA00023239"/>
    </source>
</evidence>
<proteinExistence type="predicted"/>
<evidence type="ECO:0000256" key="4">
    <source>
        <dbReference type="PIRSR" id="PIRSR602129-50"/>
    </source>
</evidence>
<dbReference type="Pfam" id="PF00282">
    <property type="entry name" value="Pyridoxal_deC"/>
    <property type="match status" value="1"/>
</dbReference>
<dbReference type="GO" id="GO:0016830">
    <property type="term" value="F:carbon-carbon lyase activity"/>
    <property type="evidence" value="ECO:0007669"/>
    <property type="project" value="InterPro"/>
</dbReference>
<dbReference type="PANTHER" id="PTHR42735:SF4">
    <property type="entry name" value="PYRIDOXAL PHOSPHATE-DEPENDENT DECARBOXYLASE FAMILY PROTEIN"/>
    <property type="match status" value="1"/>
</dbReference>
<dbReference type="Gene3D" id="3.40.640.10">
    <property type="entry name" value="Type I PLP-dependent aspartate aminotransferase-like (Major domain)"/>
    <property type="match status" value="1"/>
</dbReference>
<comment type="cofactor">
    <cofactor evidence="1 4">
        <name>pyridoxal 5'-phosphate</name>
        <dbReference type="ChEBI" id="CHEBI:597326"/>
    </cofactor>
</comment>
<protein>
    <submittedName>
        <fullName evidence="5">Pyridoxal phosphate-dependent transferase</fullName>
    </submittedName>
</protein>